<dbReference type="AlphaFoldDB" id="A0A6A6SHF8"/>
<organism evidence="2 3">
    <name type="scientific">Lophiostoma macrostomum CBS 122681</name>
    <dbReference type="NCBI Taxonomy" id="1314788"/>
    <lineage>
        <taxon>Eukaryota</taxon>
        <taxon>Fungi</taxon>
        <taxon>Dikarya</taxon>
        <taxon>Ascomycota</taxon>
        <taxon>Pezizomycotina</taxon>
        <taxon>Dothideomycetes</taxon>
        <taxon>Pleosporomycetidae</taxon>
        <taxon>Pleosporales</taxon>
        <taxon>Lophiostomataceae</taxon>
        <taxon>Lophiostoma</taxon>
    </lineage>
</organism>
<evidence type="ECO:0000313" key="2">
    <source>
        <dbReference type="EMBL" id="KAF2647206.1"/>
    </source>
</evidence>
<feature type="region of interest" description="Disordered" evidence="1">
    <location>
        <begin position="127"/>
        <end position="165"/>
    </location>
</feature>
<protein>
    <submittedName>
        <fullName evidence="2">Uncharacterized protein</fullName>
    </submittedName>
</protein>
<keyword evidence="3" id="KW-1185">Reference proteome</keyword>
<reference evidence="2" key="1">
    <citation type="journal article" date="2020" name="Stud. Mycol.">
        <title>101 Dothideomycetes genomes: a test case for predicting lifestyles and emergence of pathogens.</title>
        <authorList>
            <person name="Haridas S."/>
            <person name="Albert R."/>
            <person name="Binder M."/>
            <person name="Bloem J."/>
            <person name="Labutti K."/>
            <person name="Salamov A."/>
            <person name="Andreopoulos B."/>
            <person name="Baker S."/>
            <person name="Barry K."/>
            <person name="Bills G."/>
            <person name="Bluhm B."/>
            <person name="Cannon C."/>
            <person name="Castanera R."/>
            <person name="Culley D."/>
            <person name="Daum C."/>
            <person name="Ezra D."/>
            <person name="Gonzalez J."/>
            <person name="Henrissat B."/>
            <person name="Kuo A."/>
            <person name="Liang C."/>
            <person name="Lipzen A."/>
            <person name="Lutzoni F."/>
            <person name="Magnuson J."/>
            <person name="Mondo S."/>
            <person name="Nolan M."/>
            <person name="Ohm R."/>
            <person name="Pangilinan J."/>
            <person name="Park H.-J."/>
            <person name="Ramirez L."/>
            <person name="Alfaro M."/>
            <person name="Sun H."/>
            <person name="Tritt A."/>
            <person name="Yoshinaga Y."/>
            <person name="Zwiers L.-H."/>
            <person name="Turgeon B."/>
            <person name="Goodwin S."/>
            <person name="Spatafora J."/>
            <person name="Crous P."/>
            <person name="Grigoriev I."/>
        </authorList>
    </citation>
    <scope>NUCLEOTIDE SEQUENCE</scope>
    <source>
        <strain evidence="2">CBS 122681</strain>
    </source>
</reference>
<sequence>MHTNRHSLSSRTHTRIGPLCHYYTPDQFITYFNNTNPSYRLLEAVEPQDSSRSCLAGQPERRDAARELQRPASVPRRTPIARRDPSQDSPKAWSAPGTGYCSPYSQPVIISVDIVCVADKTQEGTDYRWGSRRGPRRTQFDPPSSLHRMPPFHQPRDSHAVVSTTSRNRITLHQRYRVDARTEELDEQNKPRSQNLRGGRAHKCRIDVEVVVAKISNDPDACQQPRKCSISPSTPQRPRRCPLVNVRMPSASEPDMLCSLRRKDSKYKRLYRSVTFTLRLT</sequence>
<feature type="region of interest" description="Disordered" evidence="1">
    <location>
        <begin position="48"/>
        <end position="95"/>
    </location>
</feature>
<dbReference type="EMBL" id="MU004660">
    <property type="protein sequence ID" value="KAF2647206.1"/>
    <property type="molecule type" value="Genomic_DNA"/>
</dbReference>
<dbReference type="Proteomes" id="UP000799324">
    <property type="component" value="Unassembled WGS sequence"/>
</dbReference>
<evidence type="ECO:0000256" key="1">
    <source>
        <dbReference type="SAM" id="MobiDB-lite"/>
    </source>
</evidence>
<name>A0A6A6SHF8_9PLEO</name>
<accession>A0A6A6SHF8</accession>
<gene>
    <name evidence="2" type="ORF">K491DRAFT_685715</name>
</gene>
<evidence type="ECO:0000313" key="3">
    <source>
        <dbReference type="Proteomes" id="UP000799324"/>
    </source>
</evidence>
<proteinExistence type="predicted"/>
<feature type="compositionally biased region" description="Basic and acidic residues" evidence="1">
    <location>
        <begin position="59"/>
        <end position="69"/>
    </location>
</feature>